<dbReference type="OrthoDB" id="5379188at2"/>
<proteinExistence type="predicted"/>
<dbReference type="STRING" id="443156.SAMN04489867_3154"/>
<evidence type="ECO:0008006" key="3">
    <source>
        <dbReference type="Google" id="ProtNLM"/>
    </source>
</evidence>
<dbReference type="EMBL" id="LT629711">
    <property type="protein sequence ID" value="SDP61693.1"/>
    <property type="molecule type" value="Genomic_DNA"/>
</dbReference>
<name>A0A1H0U674_9MICO</name>
<accession>A0A1H0U674</accession>
<keyword evidence="2" id="KW-1185">Reference proteome</keyword>
<reference evidence="2" key="1">
    <citation type="submission" date="2016-10" db="EMBL/GenBank/DDBJ databases">
        <authorList>
            <person name="Varghese N."/>
            <person name="Submissions S."/>
        </authorList>
    </citation>
    <scope>NUCLEOTIDE SEQUENCE [LARGE SCALE GENOMIC DNA]</scope>
    <source>
        <strain evidence="2">DSM 22329</strain>
    </source>
</reference>
<evidence type="ECO:0000313" key="2">
    <source>
        <dbReference type="Proteomes" id="UP000199077"/>
    </source>
</evidence>
<protein>
    <recommendedName>
        <fullName evidence="3">HNH endonuclease</fullName>
    </recommendedName>
</protein>
<gene>
    <name evidence="1" type="ORF">SAMN04489867_3154</name>
</gene>
<dbReference type="AlphaFoldDB" id="A0A1H0U674"/>
<organism evidence="1 2">
    <name type="scientific">Pedococcus dokdonensis</name>
    <dbReference type="NCBI Taxonomy" id="443156"/>
    <lineage>
        <taxon>Bacteria</taxon>
        <taxon>Bacillati</taxon>
        <taxon>Actinomycetota</taxon>
        <taxon>Actinomycetes</taxon>
        <taxon>Micrococcales</taxon>
        <taxon>Intrasporangiaceae</taxon>
        <taxon>Pedococcus</taxon>
    </lineage>
</organism>
<evidence type="ECO:0000313" key="1">
    <source>
        <dbReference type="EMBL" id="SDP61693.1"/>
    </source>
</evidence>
<dbReference type="RefSeq" id="WP_157693097.1">
    <property type="nucleotide sequence ID" value="NZ_LT629711.1"/>
</dbReference>
<sequence>MAAGTQQPSACRRVPLSTATKRRLWSESGGYCQSPACSDFLFADDADVDFAQMAHIVGASTEGPRGKSSLTKVQRAHHSNVTVLCPKCHILVDSTPQNYPIELLHSWKARHQDLLAQAFGTPQFADRGAARRYIEPLLAQNGAIFVTYGPVEGNMSDERAALWRKHARQTIVPNNQRITRALTRNRDLLTAHERATADIFGLHVAEFDARHVLGDWTAGTQRFPEGMNSIMEDQP</sequence>
<dbReference type="Proteomes" id="UP000199077">
    <property type="component" value="Chromosome I"/>
</dbReference>